<dbReference type="Pfam" id="PF13508">
    <property type="entry name" value="Acetyltransf_7"/>
    <property type="match status" value="1"/>
</dbReference>
<dbReference type="PANTHER" id="PTHR43800:SF1">
    <property type="entry name" value="PEPTIDYL-LYSINE N-ACETYLTRANSFERASE YJAB"/>
    <property type="match status" value="1"/>
</dbReference>
<evidence type="ECO:0000313" key="5">
    <source>
        <dbReference type="Proteomes" id="UP000627838"/>
    </source>
</evidence>
<accession>A0ABR9JXS0</accession>
<protein>
    <submittedName>
        <fullName evidence="4">GNAT superfamily N-acetyltransferase</fullName>
    </submittedName>
</protein>
<sequence>MDLEVRAAADGDLAVLPEIERGADGLFRPLGIVFPPGPTVIEELIGTDADIIVAGDPPVGFAAVRDVDGAAYLEQIAVRAGLTGRGIGVPLLEAVRSRAAAAGSPGVALLTFRDVPWNMPWYERHGFAELPEARWGPGLRAHWDAEIEAGLHELGPRVVMWAPTSRPAACGAAAGTPSTPSAG</sequence>
<keyword evidence="5" id="KW-1185">Reference proteome</keyword>
<dbReference type="PROSITE" id="PS51186">
    <property type="entry name" value="GNAT"/>
    <property type="match status" value="1"/>
</dbReference>
<organism evidence="4 5">
    <name type="scientific">Actinomadura algeriensis</name>
    <dbReference type="NCBI Taxonomy" id="1679523"/>
    <lineage>
        <taxon>Bacteria</taxon>
        <taxon>Bacillati</taxon>
        <taxon>Actinomycetota</taxon>
        <taxon>Actinomycetes</taxon>
        <taxon>Streptosporangiales</taxon>
        <taxon>Thermomonosporaceae</taxon>
        <taxon>Actinomadura</taxon>
    </lineage>
</organism>
<name>A0ABR9JXS0_9ACTN</name>
<comment type="caution">
    <text evidence="4">The sequence shown here is derived from an EMBL/GenBank/DDBJ whole genome shotgun (WGS) entry which is preliminary data.</text>
</comment>
<gene>
    <name evidence="4" type="ORF">H4W34_005205</name>
</gene>
<evidence type="ECO:0000259" key="3">
    <source>
        <dbReference type="PROSITE" id="PS51186"/>
    </source>
</evidence>
<dbReference type="InterPro" id="IPR000182">
    <property type="entry name" value="GNAT_dom"/>
</dbReference>
<evidence type="ECO:0000256" key="2">
    <source>
        <dbReference type="ARBA" id="ARBA00023315"/>
    </source>
</evidence>
<dbReference type="InterPro" id="IPR016181">
    <property type="entry name" value="Acyl_CoA_acyltransferase"/>
</dbReference>
<reference evidence="4 5" key="1">
    <citation type="submission" date="2020-10" db="EMBL/GenBank/DDBJ databases">
        <title>Sequencing the genomes of 1000 actinobacteria strains.</title>
        <authorList>
            <person name="Klenk H.-P."/>
        </authorList>
    </citation>
    <scope>NUCLEOTIDE SEQUENCE [LARGE SCALE GENOMIC DNA]</scope>
    <source>
        <strain evidence="4 5">DSM 46744</strain>
    </source>
</reference>
<dbReference type="EMBL" id="JADBDZ010000001">
    <property type="protein sequence ID" value="MBE1535372.1"/>
    <property type="molecule type" value="Genomic_DNA"/>
</dbReference>
<dbReference type="Proteomes" id="UP000627838">
    <property type="component" value="Unassembled WGS sequence"/>
</dbReference>
<evidence type="ECO:0000313" key="4">
    <source>
        <dbReference type="EMBL" id="MBE1535372.1"/>
    </source>
</evidence>
<feature type="domain" description="N-acetyltransferase" evidence="3">
    <location>
        <begin position="3"/>
        <end position="146"/>
    </location>
</feature>
<dbReference type="RefSeq" id="WP_192761590.1">
    <property type="nucleotide sequence ID" value="NZ_JADBDZ010000001.1"/>
</dbReference>
<evidence type="ECO:0000256" key="1">
    <source>
        <dbReference type="ARBA" id="ARBA00022679"/>
    </source>
</evidence>
<dbReference type="Gene3D" id="3.40.630.30">
    <property type="match status" value="1"/>
</dbReference>
<keyword evidence="1" id="KW-0808">Transferase</keyword>
<keyword evidence="2" id="KW-0012">Acyltransferase</keyword>
<dbReference type="SUPFAM" id="SSF55729">
    <property type="entry name" value="Acyl-CoA N-acyltransferases (Nat)"/>
    <property type="match status" value="1"/>
</dbReference>
<dbReference type="CDD" id="cd04301">
    <property type="entry name" value="NAT_SF"/>
    <property type="match status" value="1"/>
</dbReference>
<dbReference type="PANTHER" id="PTHR43800">
    <property type="entry name" value="PEPTIDYL-LYSINE N-ACETYLTRANSFERASE YJAB"/>
    <property type="match status" value="1"/>
</dbReference>
<proteinExistence type="predicted"/>